<sequence length="160" mass="16892">MKKARLLLTASMLTIAGFASVTLTSCSKDDKICNEGYEGSNCDVEVRTKFLGQWSAQDRKEDGTQLPAYTANVVKNPSSISKMNIGGFSGIPSNGGFAADVIVSASGTTFTIPPQEPDADGFSVEGNGFINSAGNSITVNYNITKISTGQVNKYTGTWTK</sequence>
<organism evidence="2 3">
    <name type="scientific">Taibaiella chishuiensis</name>
    <dbReference type="NCBI Taxonomy" id="1434707"/>
    <lineage>
        <taxon>Bacteria</taxon>
        <taxon>Pseudomonadati</taxon>
        <taxon>Bacteroidota</taxon>
        <taxon>Chitinophagia</taxon>
        <taxon>Chitinophagales</taxon>
        <taxon>Chitinophagaceae</taxon>
        <taxon>Taibaiella</taxon>
    </lineage>
</organism>
<dbReference type="Proteomes" id="UP000240572">
    <property type="component" value="Unassembled WGS sequence"/>
</dbReference>
<accession>A0A2P8CV21</accession>
<name>A0A2P8CV21_9BACT</name>
<evidence type="ECO:0008006" key="4">
    <source>
        <dbReference type="Google" id="ProtNLM"/>
    </source>
</evidence>
<evidence type="ECO:0000313" key="3">
    <source>
        <dbReference type="Proteomes" id="UP000240572"/>
    </source>
</evidence>
<dbReference type="EMBL" id="PYGD01000014">
    <property type="protein sequence ID" value="PSK88821.1"/>
    <property type="molecule type" value="Genomic_DNA"/>
</dbReference>
<comment type="caution">
    <text evidence="2">The sequence shown here is derived from an EMBL/GenBank/DDBJ whole genome shotgun (WGS) entry which is preliminary data.</text>
</comment>
<keyword evidence="1" id="KW-0732">Signal</keyword>
<proteinExistence type="predicted"/>
<evidence type="ECO:0000313" key="2">
    <source>
        <dbReference type="EMBL" id="PSK88821.1"/>
    </source>
</evidence>
<protein>
    <recommendedName>
        <fullName evidence="4">Lipoprotein</fullName>
    </recommendedName>
</protein>
<dbReference type="RefSeq" id="WP_106525180.1">
    <property type="nucleotide sequence ID" value="NZ_PYGD01000014.1"/>
</dbReference>
<dbReference type="OrthoDB" id="979563at2"/>
<gene>
    <name evidence="2" type="ORF">B0I18_11432</name>
</gene>
<dbReference type="AlphaFoldDB" id="A0A2P8CV21"/>
<reference evidence="2 3" key="1">
    <citation type="submission" date="2018-03" db="EMBL/GenBank/DDBJ databases">
        <title>Genomic Encyclopedia of Type Strains, Phase III (KMG-III): the genomes of soil and plant-associated and newly described type strains.</title>
        <authorList>
            <person name="Whitman W."/>
        </authorList>
    </citation>
    <scope>NUCLEOTIDE SEQUENCE [LARGE SCALE GENOMIC DNA]</scope>
    <source>
        <strain evidence="2 3">CGMCC 1.12700</strain>
    </source>
</reference>
<feature type="signal peptide" evidence="1">
    <location>
        <begin position="1"/>
        <end position="19"/>
    </location>
</feature>
<evidence type="ECO:0000256" key="1">
    <source>
        <dbReference type="SAM" id="SignalP"/>
    </source>
</evidence>
<keyword evidence="3" id="KW-1185">Reference proteome</keyword>
<dbReference type="PROSITE" id="PS51257">
    <property type="entry name" value="PROKAR_LIPOPROTEIN"/>
    <property type="match status" value="1"/>
</dbReference>
<feature type="chain" id="PRO_5015128000" description="Lipoprotein" evidence="1">
    <location>
        <begin position="20"/>
        <end position="160"/>
    </location>
</feature>